<sequence>MKLVFRGIFPVFNYMTKRDDHIVSLAKRGDLYYMILDLRTHPTAYVGVTSGHKHYGVDYEKIDLDVHGGLTFCGNYKTFNYKELEYKKVWWYGWDYAHAGDFLGHGYPLQKSTDKKWT</sequence>
<protein>
    <submittedName>
        <fullName evidence="1">Uncharacterized protein</fullName>
    </submittedName>
</protein>
<reference evidence="1" key="1">
    <citation type="journal article" date="2015" name="Nature">
        <title>Complex archaea that bridge the gap between prokaryotes and eukaryotes.</title>
        <authorList>
            <person name="Spang A."/>
            <person name="Saw J.H."/>
            <person name="Jorgensen S.L."/>
            <person name="Zaremba-Niedzwiedzka K."/>
            <person name="Martijn J."/>
            <person name="Lind A.E."/>
            <person name="van Eijk R."/>
            <person name="Schleper C."/>
            <person name="Guy L."/>
            <person name="Ettema T.J."/>
        </authorList>
    </citation>
    <scope>NUCLEOTIDE SEQUENCE</scope>
</reference>
<dbReference type="EMBL" id="LAZR01044770">
    <property type="protein sequence ID" value="KKL03844.1"/>
    <property type="molecule type" value="Genomic_DNA"/>
</dbReference>
<dbReference type="AlphaFoldDB" id="A0A0F9A2Q2"/>
<gene>
    <name evidence="1" type="ORF">LCGC14_2622100</name>
</gene>
<name>A0A0F9A2Q2_9ZZZZ</name>
<proteinExistence type="predicted"/>
<accession>A0A0F9A2Q2</accession>
<comment type="caution">
    <text evidence="1">The sequence shown here is derived from an EMBL/GenBank/DDBJ whole genome shotgun (WGS) entry which is preliminary data.</text>
</comment>
<feature type="non-terminal residue" evidence="1">
    <location>
        <position position="118"/>
    </location>
</feature>
<evidence type="ECO:0000313" key="1">
    <source>
        <dbReference type="EMBL" id="KKL03844.1"/>
    </source>
</evidence>
<organism evidence="1">
    <name type="scientific">marine sediment metagenome</name>
    <dbReference type="NCBI Taxonomy" id="412755"/>
    <lineage>
        <taxon>unclassified sequences</taxon>
        <taxon>metagenomes</taxon>
        <taxon>ecological metagenomes</taxon>
    </lineage>
</organism>